<evidence type="ECO:0000256" key="7">
    <source>
        <dbReference type="SAM" id="Phobius"/>
    </source>
</evidence>
<dbReference type="Proteomes" id="UP000000657">
    <property type="component" value="Chromosome"/>
</dbReference>
<comment type="subcellular location">
    <subcellularLocation>
        <location evidence="1">Cell membrane</location>
        <topology evidence="1">Multi-pass membrane protein</topology>
    </subcellularLocation>
</comment>
<dbReference type="GO" id="GO:0009055">
    <property type="term" value="F:electron transfer activity"/>
    <property type="evidence" value="ECO:0007669"/>
    <property type="project" value="InterPro"/>
</dbReference>
<accession>Q0RSX0</accession>
<dbReference type="GO" id="GO:0022904">
    <property type="term" value="P:respiratory electron transport chain"/>
    <property type="evidence" value="ECO:0007669"/>
    <property type="project" value="InterPro"/>
</dbReference>
<gene>
    <name evidence="9" type="ordered locus">FRAAL0660</name>
</gene>
<proteinExistence type="predicted"/>
<name>Q0RSX0_FRAAA</name>
<dbReference type="RefSeq" id="WP_011601908.1">
    <property type="nucleotide sequence ID" value="NC_008278.1"/>
</dbReference>
<evidence type="ECO:0000256" key="5">
    <source>
        <dbReference type="ARBA" id="ARBA00023136"/>
    </source>
</evidence>
<dbReference type="Pfam" id="PF01292">
    <property type="entry name" value="Ni_hydr_CYTB"/>
    <property type="match status" value="1"/>
</dbReference>
<feature type="region of interest" description="Disordered" evidence="6">
    <location>
        <begin position="232"/>
        <end position="264"/>
    </location>
</feature>
<keyword evidence="2" id="KW-1003">Cell membrane</keyword>
<dbReference type="eggNOG" id="COG2864">
    <property type="taxonomic scope" value="Bacteria"/>
</dbReference>
<keyword evidence="10" id="KW-1185">Reference proteome</keyword>
<dbReference type="STRING" id="326424.FRAAL0660"/>
<keyword evidence="4 7" id="KW-1133">Transmembrane helix</keyword>
<evidence type="ECO:0000259" key="8">
    <source>
        <dbReference type="Pfam" id="PF01292"/>
    </source>
</evidence>
<reference evidence="9 10" key="1">
    <citation type="journal article" date="2007" name="Genome Res.">
        <title>Genome characteristics of facultatively symbiotic Frankia sp. strains reflect host range and host plant biogeography.</title>
        <authorList>
            <person name="Normand P."/>
            <person name="Lapierre P."/>
            <person name="Tisa L.S."/>
            <person name="Gogarten J.P."/>
            <person name="Alloisio N."/>
            <person name="Bagnarol E."/>
            <person name="Bassi C.A."/>
            <person name="Berry A.M."/>
            <person name="Bickhart D.M."/>
            <person name="Choisne N."/>
            <person name="Couloux A."/>
            <person name="Cournoyer B."/>
            <person name="Cruveiller S."/>
            <person name="Daubin V."/>
            <person name="Demange N."/>
            <person name="Francino M.P."/>
            <person name="Goltsman E."/>
            <person name="Huang Y."/>
            <person name="Kopp O.R."/>
            <person name="Labarre L."/>
            <person name="Lapidus A."/>
            <person name="Lavire C."/>
            <person name="Marechal J."/>
            <person name="Martinez M."/>
            <person name="Mastronunzio J.E."/>
            <person name="Mullin B.C."/>
            <person name="Niemann J."/>
            <person name="Pujic P."/>
            <person name="Rawnsley T."/>
            <person name="Rouy Z."/>
            <person name="Schenowitz C."/>
            <person name="Sellstedt A."/>
            <person name="Tavares F."/>
            <person name="Tomkins J.P."/>
            <person name="Vallenet D."/>
            <person name="Valverde C."/>
            <person name="Wall L.G."/>
            <person name="Wang Y."/>
            <person name="Medigue C."/>
            <person name="Benson D.R."/>
        </authorList>
    </citation>
    <scope>NUCLEOTIDE SEQUENCE [LARGE SCALE GENOMIC DNA]</scope>
    <source>
        <strain evidence="10">DSM 45986 / CECT 9034 / ACN14a</strain>
    </source>
</reference>
<feature type="transmembrane region" description="Helical" evidence="7">
    <location>
        <begin position="37"/>
        <end position="56"/>
    </location>
</feature>
<dbReference type="EMBL" id="CT573213">
    <property type="protein sequence ID" value="CAJ59334.1"/>
    <property type="molecule type" value="Genomic_DNA"/>
</dbReference>
<keyword evidence="3 7" id="KW-0812">Transmembrane</keyword>
<feature type="transmembrane region" description="Helical" evidence="7">
    <location>
        <begin position="76"/>
        <end position="95"/>
    </location>
</feature>
<evidence type="ECO:0000256" key="1">
    <source>
        <dbReference type="ARBA" id="ARBA00004651"/>
    </source>
</evidence>
<dbReference type="SUPFAM" id="SSF81342">
    <property type="entry name" value="Transmembrane di-heme cytochromes"/>
    <property type="match status" value="1"/>
</dbReference>
<feature type="transmembrane region" description="Helical" evidence="7">
    <location>
        <begin position="144"/>
        <end position="167"/>
    </location>
</feature>
<dbReference type="Gene3D" id="1.20.950.20">
    <property type="entry name" value="Transmembrane di-heme cytochromes, Chain C"/>
    <property type="match status" value="1"/>
</dbReference>
<feature type="transmembrane region" description="Helical" evidence="7">
    <location>
        <begin position="187"/>
        <end position="204"/>
    </location>
</feature>
<evidence type="ECO:0000256" key="2">
    <source>
        <dbReference type="ARBA" id="ARBA00022475"/>
    </source>
</evidence>
<feature type="region of interest" description="Disordered" evidence="6">
    <location>
        <begin position="1"/>
        <end position="21"/>
    </location>
</feature>
<organism evidence="9 10">
    <name type="scientific">Frankia alni (strain DSM 45986 / CECT 9034 / ACN14a)</name>
    <dbReference type="NCBI Taxonomy" id="326424"/>
    <lineage>
        <taxon>Bacteria</taxon>
        <taxon>Bacillati</taxon>
        <taxon>Actinomycetota</taxon>
        <taxon>Actinomycetes</taxon>
        <taxon>Frankiales</taxon>
        <taxon>Frankiaceae</taxon>
        <taxon>Frankia</taxon>
    </lineage>
</organism>
<dbReference type="KEGG" id="fal:FRAAL0660"/>
<dbReference type="GO" id="GO:0005886">
    <property type="term" value="C:plasma membrane"/>
    <property type="evidence" value="ECO:0007669"/>
    <property type="project" value="UniProtKB-SubCell"/>
</dbReference>
<dbReference type="AlphaFoldDB" id="Q0RSX0"/>
<evidence type="ECO:0000313" key="9">
    <source>
        <dbReference type="EMBL" id="CAJ59334.1"/>
    </source>
</evidence>
<protein>
    <submittedName>
        <fullName evidence="9">Formate dehydrogenase</fullName>
    </submittedName>
</protein>
<dbReference type="InterPro" id="IPR016174">
    <property type="entry name" value="Di-haem_cyt_TM"/>
</dbReference>
<evidence type="ECO:0000256" key="6">
    <source>
        <dbReference type="SAM" id="MobiDB-lite"/>
    </source>
</evidence>
<keyword evidence="5 7" id="KW-0472">Membrane</keyword>
<feature type="compositionally biased region" description="Pro residues" evidence="6">
    <location>
        <begin position="1"/>
        <end position="13"/>
    </location>
</feature>
<evidence type="ECO:0000313" key="10">
    <source>
        <dbReference type="Proteomes" id="UP000000657"/>
    </source>
</evidence>
<feature type="domain" description="Cytochrome b561 bacterial/Ni-hydrogenase" evidence="8">
    <location>
        <begin position="30"/>
        <end position="206"/>
    </location>
</feature>
<evidence type="ECO:0000256" key="4">
    <source>
        <dbReference type="ARBA" id="ARBA00022989"/>
    </source>
</evidence>
<evidence type="ECO:0000256" key="3">
    <source>
        <dbReference type="ARBA" id="ARBA00022692"/>
    </source>
</evidence>
<dbReference type="InterPro" id="IPR011577">
    <property type="entry name" value="Cyt_b561_bac/Ni-Hgenase"/>
</dbReference>
<sequence>MKPSDPPPSPADLPAPGSGRIATPSGLVRRFGRVPRWVHWLTAALMGCCLLTGATLYLPPLARLVGRRQLVETVHLYAGLALPVPMLVAAVSAGYRRDLRALNRFTAADRAWLRASLRFGSWRRAAARARIVAGVGKFNAGQKLFAAFVAGGALVMLGTGMIMQWGAGPLGPIPIGYRTGATFVHDLLAYGLFFGVVGHLWMAAHDPVARVGIRTGTVPVWWAAREHPAWAPAPAVPSRPAPGETVGRDGDSGGISRCATRSPQ</sequence>
<dbReference type="HOGENOM" id="CLU_091368_0_0_11"/>